<dbReference type="InterPro" id="IPR015797">
    <property type="entry name" value="NUDIX_hydrolase-like_dom_sf"/>
</dbReference>
<dbReference type="PANTHER" id="PTHR43758:SF2">
    <property type="entry name" value="OXIDIZED PURINE NUCLEOSIDE TRIPHOSPHATE HYDROLASE"/>
    <property type="match status" value="1"/>
</dbReference>
<dbReference type="Pfam" id="PF00293">
    <property type="entry name" value="NUDIX"/>
    <property type="match status" value="1"/>
</dbReference>
<dbReference type="GO" id="GO:0005737">
    <property type="term" value="C:cytoplasm"/>
    <property type="evidence" value="ECO:0007669"/>
    <property type="project" value="TreeGrafter"/>
</dbReference>
<dbReference type="OrthoDB" id="447842at2759"/>
<gene>
    <name evidence="7" type="ORF">BABINDRAFT_158825</name>
</gene>
<comment type="cofactor">
    <cofactor evidence="1">
        <name>Mg(2+)</name>
        <dbReference type="ChEBI" id="CHEBI:18420"/>
    </cofactor>
</comment>
<reference evidence="8" key="1">
    <citation type="submission" date="2016-05" db="EMBL/GenBank/DDBJ databases">
        <title>Comparative genomics of biotechnologically important yeasts.</title>
        <authorList>
            <consortium name="DOE Joint Genome Institute"/>
            <person name="Riley R."/>
            <person name="Haridas S."/>
            <person name="Wolfe K.H."/>
            <person name="Lopes M.R."/>
            <person name="Hittinger C.T."/>
            <person name="Goker M."/>
            <person name="Salamov A."/>
            <person name="Wisecaver J."/>
            <person name="Long T.M."/>
            <person name="Aerts A.L."/>
            <person name="Barry K."/>
            <person name="Choi C."/>
            <person name="Clum A."/>
            <person name="Coughlan A.Y."/>
            <person name="Deshpande S."/>
            <person name="Douglass A.P."/>
            <person name="Hanson S.J."/>
            <person name="Klenk H.-P."/>
            <person name="Labutti K."/>
            <person name="Lapidus A."/>
            <person name="Lindquist E."/>
            <person name="Lipzen A."/>
            <person name="Meier-Kolthoff J.P."/>
            <person name="Ohm R.A."/>
            <person name="Otillar R.P."/>
            <person name="Pangilinan J."/>
            <person name="Peng Y."/>
            <person name="Rokas A."/>
            <person name="Rosa C.A."/>
            <person name="Scheuner C."/>
            <person name="Sibirny A.A."/>
            <person name="Slot J.C."/>
            <person name="Stielow J.B."/>
            <person name="Sun H."/>
            <person name="Kurtzman C.P."/>
            <person name="Blackwell M."/>
            <person name="Grigoriev I.V."/>
            <person name="Jeffries T.W."/>
        </authorList>
    </citation>
    <scope>NUCLEOTIDE SEQUENCE [LARGE SCALE GENOMIC DNA]</scope>
    <source>
        <strain evidence="8">NRRL Y-12698</strain>
    </source>
</reference>
<evidence type="ECO:0000256" key="3">
    <source>
        <dbReference type="ARBA" id="ARBA00022723"/>
    </source>
</evidence>
<evidence type="ECO:0000256" key="5">
    <source>
        <dbReference type="ARBA" id="ARBA00022842"/>
    </source>
</evidence>
<comment type="similarity">
    <text evidence="2">Belongs to the Nudix hydrolase family.</text>
</comment>
<dbReference type="CDD" id="cd18886">
    <property type="entry name" value="NUDIX_MutT_Nudt1"/>
    <property type="match status" value="1"/>
</dbReference>
<evidence type="ECO:0000256" key="1">
    <source>
        <dbReference type="ARBA" id="ARBA00001946"/>
    </source>
</evidence>
<dbReference type="InterPro" id="IPR020084">
    <property type="entry name" value="NUDIX_hydrolase_CS"/>
</dbReference>
<dbReference type="PROSITE" id="PS51462">
    <property type="entry name" value="NUDIX"/>
    <property type="match status" value="1"/>
</dbReference>
<dbReference type="GO" id="GO:0016818">
    <property type="term" value="F:hydrolase activity, acting on acid anhydrides, in phosphorus-containing anhydrides"/>
    <property type="evidence" value="ECO:0007669"/>
    <property type="project" value="TreeGrafter"/>
</dbReference>
<evidence type="ECO:0000313" key="8">
    <source>
        <dbReference type="Proteomes" id="UP000094336"/>
    </source>
</evidence>
<keyword evidence="5" id="KW-0460">Magnesium</keyword>
<dbReference type="RefSeq" id="XP_018987503.1">
    <property type="nucleotide sequence ID" value="XM_019127304.1"/>
</dbReference>
<protein>
    <recommendedName>
        <fullName evidence="6">Nudix hydrolase domain-containing protein</fullName>
    </recommendedName>
</protein>
<evidence type="ECO:0000259" key="6">
    <source>
        <dbReference type="PROSITE" id="PS51462"/>
    </source>
</evidence>
<proteinExistence type="inferred from homology"/>
<accession>A0A1E3QWX1</accession>
<name>A0A1E3QWX1_9ASCO</name>
<dbReference type="GO" id="GO:0046872">
    <property type="term" value="F:metal ion binding"/>
    <property type="evidence" value="ECO:0007669"/>
    <property type="project" value="UniProtKB-KW"/>
</dbReference>
<dbReference type="PANTHER" id="PTHR43758">
    <property type="entry name" value="7,8-DIHYDRO-8-OXOGUANINE TRIPHOSPHATASE"/>
    <property type="match status" value="1"/>
</dbReference>
<dbReference type="EMBL" id="KV454426">
    <property type="protein sequence ID" value="ODQ82175.1"/>
    <property type="molecule type" value="Genomic_DNA"/>
</dbReference>
<dbReference type="Proteomes" id="UP000094336">
    <property type="component" value="Unassembled WGS sequence"/>
</dbReference>
<dbReference type="STRING" id="984486.A0A1E3QWX1"/>
<dbReference type="GeneID" id="30145157"/>
<keyword evidence="8" id="KW-1185">Reference proteome</keyword>
<organism evidence="7 8">
    <name type="scientific">Babjeviella inositovora NRRL Y-12698</name>
    <dbReference type="NCBI Taxonomy" id="984486"/>
    <lineage>
        <taxon>Eukaryota</taxon>
        <taxon>Fungi</taxon>
        <taxon>Dikarya</taxon>
        <taxon>Ascomycota</taxon>
        <taxon>Saccharomycotina</taxon>
        <taxon>Pichiomycetes</taxon>
        <taxon>Serinales incertae sedis</taxon>
        <taxon>Babjeviella</taxon>
    </lineage>
</organism>
<evidence type="ECO:0000313" key="7">
    <source>
        <dbReference type="EMBL" id="ODQ82175.1"/>
    </source>
</evidence>
<dbReference type="SUPFAM" id="SSF55811">
    <property type="entry name" value="Nudix"/>
    <property type="match status" value="1"/>
</dbReference>
<evidence type="ECO:0000256" key="4">
    <source>
        <dbReference type="ARBA" id="ARBA00022801"/>
    </source>
</evidence>
<dbReference type="PROSITE" id="PS00893">
    <property type="entry name" value="NUDIX_BOX"/>
    <property type="match status" value="1"/>
</dbReference>
<feature type="domain" description="Nudix hydrolase" evidence="6">
    <location>
        <begin position="2"/>
        <end position="137"/>
    </location>
</feature>
<dbReference type="Gene3D" id="3.90.79.10">
    <property type="entry name" value="Nucleoside Triphosphate Pyrophosphohydrolase"/>
    <property type="match status" value="1"/>
</dbReference>
<sequence>MPQYKYTYGIIRCTSTNEILLLNRQKHPWMGRWNGVGGKFSPGETPMDCIIRETQEETGLVISNYQLRGVMTWFKDGENLGGMYVFTADLAEIPRGFHTPKLVDEGILDWKKITWVCDEKNSGIVDNLRIMLQNLFHADEKSTFKTLYESGSGDKTFASDRLVSVEYLTDSHHEIY</sequence>
<keyword evidence="3" id="KW-0479">Metal-binding</keyword>
<keyword evidence="4" id="KW-0378">Hydrolase</keyword>
<evidence type="ECO:0000256" key="2">
    <source>
        <dbReference type="ARBA" id="ARBA00005582"/>
    </source>
</evidence>
<dbReference type="AlphaFoldDB" id="A0A1E3QWX1"/>
<dbReference type="InterPro" id="IPR000086">
    <property type="entry name" value="NUDIX_hydrolase_dom"/>
</dbReference>